<feature type="chain" id="PRO_5034092604" evidence="1">
    <location>
        <begin position="20"/>
        <end position="298"/>
    </location>
</feature>
<evidence type="ECO:0000313" key="2">
    <source>
        <dbReference type="EMBL" id="KAF4637547.1"/>
    </source>
</evidence>
<reference evidence="2 3" key="1">
    <citation type="submission" date="2020-03" db="EMBL/GenBank/DDBJ databases">
        <title>Draft Genome Sequence of Cudoniella acicularis.</title>
        <authorList>
            <person name="Buettner E."/>
            <person name="Kellner H."/>
        </authorList>
    </citation>
    <scope>NUCLEOTIDE SEQUENCE [LARGE SCALE GENOMIC DNA]</scope>
    <source>
        <strain evidence="2 3">DSM 108380</strain>
    </source>
</reference>
<dbReference type="EMBL" id="JAAMPI010000019">
    <property type="protein sequence ID" value="KAF4637547.1"/>
    <property type="molecule type" value="Genomic_DNA"/>
</dbReference>
<comment type="caution">
    <text evidence="2">The sequence shown here is derived from an EMBL/GenBank/DDBJ whole genome shotgun (WGS) entry which is preliminary data.</text>
</comment>
<keyword evidence="3" id="KW-1185">Reference proteome</keyword>
<gene>
    <name evidence="2" type="ORF">G7Y89_g518</name>
</gene>
<feature type="signal peptide" evidence="1">
    <location>
        <begin position="1"/>
        <end position="19"/>
    </location>
</feature>
<evidence type="ECO:0000256" key="1">
    <source>
        <dbReference type="SAM" id="SignalP"/>
    </source>
</evidence>
<keyword evidence="1" id="KW-0732">Signal</keyword>
<protein>
    <submittedName>
        <fullName evidence="2">Uncharacterized protein</fullName>
    </submittedName>
</protein>
<sequence length="298" mass="31185">MGILHMLTSAALLASSAAAWSLTNYYNLATTTWDSTISTTLVSVIPTGSVSAISSNTSSTLSVIVEQNYPVTYNITVTNIFVAPDAPWCLNTGTQRLCSYNTPPLPVGSNLNSADTTRYWAPLTITPPASCTKTSFSYTSSQEQNPELPGANGQILLAEATESPQALFITTYAITIETGIGQAGTLSVMDVYLRSDAILGIQPTAEAQYLNQCVDPSSILCTMSSSISLGLFGGGYDSYLSTGCGPTNPITYPPKGAAVTSSPLSTKSKSGAQGRGGARHLGLLVGVWTVVTVLLVEW</sequence>
<dbReference type="OrthoDB" id="4499576at2759"/>
<dbReference type="AlphaFoldDB" id="A0A8H4RWZ8"/>
<accession>A0A8H4RWZ8</accession>
<evidence type="ECO:0000313" key="3">
    <source>
        <dbReference type="Proteomes" id="UP000566819"/>
    </source>
</evidence>
<organism evidence="2 3">
    <name type="scientific">Cudoniella acicularis</name>
    <dbReference type="NCBI Taxonomy" id="354080"/>
    <lineage>
        <taxon>Eukaryota</taxon>
        <taxon>Fungi</taxon>
        <taxon>Dikarya</taxon>
        <taxon>Ascomycota</taxon>
        <taxon>Pezizomycotina</taxon>
        <taxon>Leotiomycetes</taxon>
        <taxon>Helotiales</taxon>
        <taxon>Tricladiaceae</taxon>
        <taxon>Cudoniella</taxon>
    </lineage>
</organism>
<dbReference type="Proteomes" id="UP000566819">
    <property type="component" value="Unassembled WGS sequence"/>
</dbReference>
<name>A0A8H4RWZ8_9HELO</name>
<proteinExistence type="predicted"/>